<reference evidence="2" key="1">
    <citation type="submission" date="2019-09" db="EMBL/GenBank/DDBJ databases">
        <title>Mumia zhuanghuii sp. nov. isolated from the intestinal contents of plateau pika (Ochotona curzoniae) in the Qinghai-Tibet plateau of China.</title>
        <authorList>
            <person name="Tian Z."/>
        </authorList>
    </citation>
    <scope>NUCLEOTIDE SEQUENCE [LARGE SCALE GENOMIC DNA]</scope>
    <source>
        <strain evidence="2">L-033</strain>
    </source>
</reference>
<evidence type="ECO:0000313" key="1">
    <source>
        <dbReference type="EMBL" id="KAA9135964.1"/>
    </source>
</evidence>
<dbReference type="PANTHER" id="PTHR43857">
    <property type="entry name" value="BLR7761 PROTEIN"/>
    <property type="match status" value="1"/>
</dbReference>
<protein>
    <recommendedName>
        <fullName evidence="3">Enamine deaminase RidA, house cleaning of reactive enamine intermediates, YjgF/YER057c/UK114 family</fullName>
    </recommendedName>
</protein>
<dbReference type="Proteomes" id="UP000326838">
    <property type="component" value="Unassembled WGS sequence"/>
</dbReference>
<dbReference type="InterPro" id="IPR006175">
    <property type="entry name" value="YjgF/YER057c/UK114"/>
</dbReference>
<dbReference type="Gene3D" id="3.30.1330.40">
    <property type="entry name" value="RutC-like"/>
    <property type="match status" value="1"/>
</dbReference>
<dbReference type="RefSeq" id="WP_150891817.1">
    <property type="nucleotide sequence ID" value="NZ_VYUY01000003.1"/>
</dbReference>
<evidence type="ECO:0000313" key="2">
    <source>
        <dbReference type="Proteomes" id="UP000326838"/>
    </source>
</evidence>
<keyword evidence="2" id="KW-1185">Reference proteome</keyword>
<dbReference type="SUPFAM" id="SSF55298">
    <property type="entry name" value="YjgF-like"/>
    <property type="match status" value="1"/>
</dbReference>
<organism evidence="1 2">
    <name type="scientific">Microbacterium caowuchunii</name>
    <dbReference type="NCBI Taxonomy" id="2614638"/>
    <lineage>
        <taxon>Bacteria</taxon>
        <taxon>Bacillati</taxon>
        <taxon>Actinomycetota</taxon>
        <taxon>Actinomycetes</taxon>
        <taxon>Micrococcales</taxon>
        <taxon>Microbacteriaceae</taxon>
        <taxon>Microbacterium</taxon>
    </lineage>
</organism>
<evidence type="ECO:0008006" key="3">
    <source>
        <dbReference type="Google" id="ProtNLM"/>
    </source>
</evidence>
<dbReference type="PANTHER" id="PTHR43857:SF1">
    <property type="entry name" value="YJGH FAMILY PROTEIN"/>
    <property type="match status" value="1"/>
</dbReference>
<dbReference type="Pfam" id="PF01042">
    <property type="entry name" value="Ribonuc_L-PSP"/>
    <property type="match status" value="1"/>
</dbReference>
<dbReference type="EMBL" id="VYUY01000003">
    <property type="protein sequence ID" value="KAA9135964.1"/>
    <property type="molecule type" value="Genomic_DNA"/>
</dbReference>
<dbReference type="AlphaFoldDB" id="A0A5N0TNS2"/>
<proteinExistence type="predicted"/>
<comment type="caution">
    <text evidence="1">The sequence shown here is derived from an EMBL/GenBank/DDBJ whole genome shotgun (WGS) entry which is preliminary data.</text>
</comment>
<name>A0A5N0TNS2_9MICO</name>
<gene>
    <name evidence="1" type="ORF">F6B40_01950</name>
</gene>
<sequence length="135" mass="14570">MTSDRRVIAPWAGDEKIGYLQGGIETTGGNILWLSGTTATRERQAQHVGDIAAQAVFALEKTGTALREAGYAWSDVVRLNWYVKASHLEQFWAVGNDAVGRFLGEVGCKAAGVFLAVESLAHPDMLCEFEATAVK</sequence>
<accession>A0A5N0TNS2</accession>
<dbReference type="InterPro" id="IPR035959">
    <property type="entry name" value="RutC-like_sf"/>
</dbReference>